<feature type="non-terminal residue" evidence="1">
    <location>
        <position position="154"/>
    </location>
</feature>
<sequence length="154" mass="17880">MVIISSILDDESILIRINCRTNLFYNQDIDEIYNAFRVLLIDSGYYLNSPLNIYLTRDKAFTNDGKYSLDDVTIDDLLETNVNDKKQKNDDYRRDESCYTPGIEKCNTNKKGQDLSLQLDLLIVVKRSTTIADVRRQLEEQLTQQLDILENSTN</sequence>
<evidence type="ECO:0000313" key="2">
    <source>
        <dbReference type="Proteomes" id="UP000663874"/>
    </source>
</evidence>
<dbReference type="EMBL" id="CAJOBE010005179">
    <property type="protein sequence ID" value="CAF3963649.1"/>
    <property type="molecule type" value="Genomic_DNA"/>
</dbReference>
<protein>
    <submittedName>
        <fullName evidence="1">Uncharacterized protein</fullName>
    </submittedName>
</protein>
<accession>A0A819LBS8</accession>
<proteinExistence type="predicted"/>
<reference evidence="1" key="1">
    <citation type="submission" date="2021-02" db="EMBL/GenBank/DDBJ databases">
        <authorList>
            <person name="Nowell W R."/>
        </authorList>
    </citation>
    <scope>NUCLEOTIDE SEQUENCE</scope>
</reference>
<name>A0A819LBS8_9BILA</name>
<dbReference type="Proteomes" id="UP000663874">
    <property type="component" value="Unassembled WGS sequence"/>
</dbReference>
<dbReference type="AlphaFoldDB" id="A0A819LBS8"/>
<gene>
    <name evidence="1" type="ORF">FNK824_LOCUS23927</name>
</gene>
<comment type="caution">
    <text evidence="1">The sequence shown here is derived from an EMBL/GenBank/DDBJ whole genome shotgun (WGS) entry which is preliminary data.</text>
</comment>
<evidence type="ECO:0000313" key="1">
    <source>
        <dbReference type="EMBL" id="CAF3963649.1"/>
    </source>
</evidence>
<organism evidence="1 2">
    <name type="scientific">Rotaria sordida</name>
    <dbReference type="NCBI Taxonomy" id="392033"/>
    <lineage>
        <taxon>Eukaryota</taxon>
        <taxon>Metazoa</taxon>
        <taxon>Spiralia</taxon>
        <taxon>Gnathifera</taxon>
        <taxon>Rotifera</taxon>
        <taxon>Eurotatoria</taxon>
        <taxon>Bdelloidea</taxon>
        <taxon>Philodinida</taxon>
        <taxon>Philodinidae</taxon>
        <taxon>Rotaria</taxon>
    </lineage>
</organism>